<dbReference type="RefSeq" id="WP_349231760.1">
    <property type="nucleotide sequence ID" value="NZ_JBBMFK010000013.1"/>
</dbReference>
<evidence type="ECO:0000259" key="1">
    <source>
        <dbReference type="Pfam" id="PF17295"/>
    </source>
</evidence>
<dbReference type="Proteomes" id="UP001464378">
    <property type="component" value="Unassembled WGS sequence"/>
</dbReference>
<name>A0ABV1EA68_9FIRM</name>
<keyword evidence="3" id="KW-1185">Reference proteome</keyword>
<accession>A0ABV1EA68</accession>
<dbReference type="Gene3D" id="2.40.10.390">
    <property type="match status" value="1"/>
</dbReference>
<dbReference type="InterPro" id="IPR035255">
    <property type="entry name" value="DUF5348"/>
</dbReference>
<dbReference type="Pfam" id="PF17295">
    <property type="entry name" value="DUF5348"/>
    <property type="match status" value="1"/>
</dbReference>
<proteinExistence type="predicted"/>
<comment type="caution">
    <text evidence="2">The sequence shown here is derived from an EMBL/GenBank/DDBJ whole genome shotgun (WGS) entry which is preliminary data.</text>
</comment>
<sequence length="74" mass="8591">MPIKQRCGVLVYNNERDRIDIRFDLNNYYGGLHCGQCFDVMVGGRWVPTRIEMAGTWYLVGIQTDNLIGLRVRI</sequence>
<evidence type="ECO:0000313" key="3">
    <source>
        <dbReference type="Proteomes" id="UP001464378"/>
    </source>
</evidence>
<gene>
    <name evidence="2" type="ORF">WMO64_09085</name>
</gene>
<reference evidence="2 3" key="1">
    <citation type="submission" date="2024-03" db="EMBL/GenBank/DDBJ databases">
        <title>Human intestinal bacterial collection.</title>
        <authorList>
            <person name="Pauvert C."/>
            <person name="Hitch T.C.A."/>
            <person name="Clavel T."/>
        </authorList>
    </citation>
    <scope>NUCLEOTIDE SEQUENCE [LARGE SCALE GENOMIC DNA]</scope>
    <source>
        <strain evidence="2 3">CLA-AP-H29</strain>
    </source>
</reference>
<evidence type="ECO:0000313" key="2">
    <source>
        <dbReference type="EMBL" id="MEQ2443625.1"/>
    </source>
</evidence>
<dbReference type="EMBL" id="JBBMFK010000013">
    <property type="protein sequence ID" value="MEQ2443625.1"/>
    <property type="molecule type" value="Genomic_DNA"/>
</dbReference>
<protein>
    <submittedName>
        <fullName evidence="2">DUF5348 domain-containing protein</fullName>
    </submittedName>
</protein>
<organism evidence="2 3">
    <name type="scientific">Pseudoflavonifractor intestinihominis</name>
    <dbReference type="NCBI Taxonomy" id="3133171"/>
    <lineage>
        <taxon>Bacteria</taxon>
        <taxon>Bacillati</taxon>
        <taxon>Bacillota</taxon>
        <taxon>Clostridia</taxon>
        <taxon>Eubacteriales</taxon>
        <taxon>Oscillospiraceae</taxon>
        <taxon>Pseudoflavonifractor</taxon>
    </lineage>
</organism>
<feature type="domain" description="DUF5348" evidence="1">
    <location>
        <begin position="8"/>
        <end position="74"/>
    </location>
</feature>